<dbReference type="STRING" id="574566.I0YWS1"/>
<evidence type="ECO:0000313" key="2">
    <source>
        <dbReference type="Proteomes" id="UP000007264"/>
    </source>
</evidence>
<comment type="caution">
    <text evidence="1">The sequence shown here is derived from an EMBL/GenBank/DDBJ whole genome shotgun (WGS) entry which is preliminary data.</text>
</comment>
<protein>
    <submittedName>
        <fullName evidence="1">Uncharacterized protein</fullName>
    </submittedName>
</protein>
<accession>I0YWS1</accession>
<sequence>GAGRACLHHTASYGFEHCLDVLLGRPDIETDAKDCLGDTALHLAAINGFPMCAFNLTKAAPETCLIANNAGQTAIDVSVANDRGEV</sequence>
<dbReference type="Gene3D" id="1.25.40.20">
    <property type="entry name" value="Ankyrin repeat-containing domain"/>
    <property type="match status" value="1"/>
</dbReference>
<keyword evidence="2" id="KW-1185">Reference proteome</keyword>
<dbReference type="RefSeq" id="XP_005647384.1">
    <property type="nucleotide sequence ID" value="XM_005647327.1"/>
</dbReference>
<name>I0YWS1_COCSC</name>
<dbReference type="OrthoDB" id="515347at2759"/>
<dbReference type="InterPro" id="IPR036770">
    <property type="entry name" value="Ankyrin_rpt-contain_sf"/>
</dbReference>
<organism evidence="1 2">
    <name type="scientific">Coccomyxa subellipsoidea (strain C-169)</name>
    <name type="common">Green microalga</name>
    <dbReference type="NCBI Taxonomy" id="574566"/>
    <lineage>
        <taxon>Eukaryota</taxon>
        <taxon>Viridiplantae</taxon>
        <taxon>Chlorophyta</taxon>
        <taxon>core chlorophytes</taxon>
        <taxon>Trebouxiophyceae</taxon>
        <taxon>Trebouxiophyceae incertae sedis</taxon>
        <taxon>Coccomyxaceae</taxon>
        <taxon>Coccomyxa</taxon>
        <taxon>Coccomyxa subellipsoidea</taxon>
    </lineage>
</organism>
<proteinExistence type="predicted"/>
<dbReference type="InterPro" id="IPR002110">
    <property type="entry name" value="Ankyrin_rpt"/>
</dbReference>
<dbReference type="AlphaFoldDB" id="I0YWS1"/>
<feature type="non-terminal residue" evidence="1">
    <location>
        <position position="1"/>
    </location>
</feature>
<reference evidence="1 2" key="1">
    <citation type="journal article" date="2012" name="Genome Biol.">
        <title>The genome of the polar eukaryotic microalga coccomyxa subellipsoidea reveals traits of cold adaptation.</title>
        <authorList>
            <person name="Blanc G."/>
            <person name="Agarkova I."/>
            <person name="Grimwood J."/>
            <person name="Kuo A."/>
            <person name="Brueggeman A."/>
            <person name="Dunigan D."/>
            <person name="Gurnon J."/>
            <person name="Ladunga I."/>
            <person name="Lindquist E."/>
            <person name="Lucas S."/>
            <person name="Pangilinan J."/>
            <person name="Proschold T."/>
            <person name="Salamov A."/>
            <person name="Schmutz J."/>
            <person name="Weeks D."/>
            <person name="Yamada T."/>
            <person name="Claverie J.M."/>
            <person name="Grigoriev I."/>
            <person name="Van Etten J."/>
            <person name="Lomsadze A."/>
            <person name="Borodovsky M."/>
        </authorList>
    </citation>
    <scope>NUCLEOTIDE SEQUENCE [LARGE SCALE GENOMIC DNA]</scope>
    <source>
        <strain evidence="1 2">C-169</strain>
    </source>
</reference>
<gene>
    <name evidence="1" type="ORF">COCSUDRAFT_9750</name>
</gene>
<dbReference type="Proteomes" id="UP000007264">
    <property type="component" value="Unassembled WGS sequence"/>
</dbReference>
<dbReference type="EMBL" id="AGSI01000009">
    <property type="protein sequence ID" value="EIE22840.1"/>
    <property type="molecule type" value="Genomic_DNA"/>
</dbReference>
<dbReference type="GeneID" id="17040924"/>
<dbReference type="SUPFAM" id="SSF48403">
    <property type="entry name" value="Ankyrin repeat"/>
    <property type="match status" value="1"/>
</dbReference>
<dbReference type="KEGG" id="csl:COCSUDRAFT_9750"/>
<evidence type="ECO:0000313" key="1">
    <source>
        <dbReference type="EMBL" id="EIE22840.1"/>
    </source>
</evidence>
<feature type="non-terminal residue" evidence="1">
    <location>
        <position position="86"/>
    </location>
</feature>
<dbReference type="Pfam" id="PF12796">
    <property type="entry name" value="Ank_2"/>
    <property type="match status" value="1"/>
</dbReference>